<dbReference type="Proteomes" id="UP000724584">
    <property type="component" value="Unassembled WGS sequence"/>
</dbReference>
<reference evidence="1 2" key="1">
    <citation type="journal article" date="2021" name="Nat. Commun.">
        <title>Genetic determinants of endophytism in the Arabidopsis root mycobiome.</title>
        <authorList>
            <person name="Mesny F."/>
            <person name="Miyauchi S."/>
            <person name="Thiergart T."/>
            <person name="Pickel B."/>
            <person name="Atanasova L."/>
            <person name="Karlsson M."/>
            <person name="Huettel B."/>
            <person name="Barry K.W."/>
            <person name="Haridas S."/>
            <person name="Chen C."/>
            <person name="Bauer D."/>
            <person name="Andreopoulos W."/>
            <person name="Pangilinan J."/>
            <person name="LaButti K."/>
            <person name="Riley R."/>
            <person name="Lipzen A."/>
            <person name="Clum A."/>
            <person name="Drula E."/>
            <person name="Henrissat B."/>
            <person name="Kohler A."/>
            <person name="Grigoriev I.V."/>
            <person name="Martin F.M."/>
            <person name="Hacquard S."/>
        </authorList>
    </citation>
    <scope>NUCLEOTIDE SEQUENCE [LARGE SCALE GENOMIC DNA]</scope>
    <source>
        <strain evidence="1 2">MPI-SDFR-AT-0079</strain>
    </source>
</reference>
<dbReference type="EMBL" id="JAGIZQ010000006">
    <property type="protein sequence ID" value="KAH6623955.1"/>
    <property type="molecule type" value="Genomic_DNA"/>
</dbReference>
<keyword evidence="2" id="KW-1185">Reference proteome</keyword>
<evidence type="ECO:0000313" key="1">
    <source>
        <dbReference type="EMBL" id="KAH6623955.1"/>
    </source>
</evidence>
<sequence>MWKENLGSLVDYLDSRILLSFALSVNSRVEPPAQDHLGALHELMDHMIYPSARALDDAQIRDHLAGEWVYYPGAMDQCFSSSCNRGVLLGHAVFHACMEGAVTAAENLVALFCVRSAFRPSYTPSDEVVTLQGARRAAIQVEVLKQAPCLTQDNRHHAVLSTGPRRRSIKDPFVKLEIEALTTPEGEIREAVQAISDLMIPKWPRI</sequence>
<organism evidence="1 2">
    <name type="scientific">Chaetomium tenue</name>
    <dbReference type="NCBI Taxonomy" id="1854479"/>
    <lineage>
        <taxon>Eukaryota</taxon>
        <taxon>Fungi</taxon>
        <taxon>Dikarya</taxon>
        <taxon>Ascomycota</taxon>
        <taxon>Pezizomycotina</taxon>
        <taxon>Sordariomycetes</taxon>
        <taxon>Sordariomycetidae</taxon>
        <taxon>Sordariales</taxon>
        <taxon>Chaetomiaceae</taxon>
        <taxon>Chaetomium</taxon>
    </lineage>
</organism>
<accession>A0ACB7P030</accession>
<comment type="caution">
    <text evidence="1">The sequence shown here is derived from an EMBL/GenBank/DDBJ whole genome shotgun (WGS) entry which is preliminary data.</text>
</comment>
<name>A0ACB7P030_9PEZI</name>
<protein>
    <submittedName>
        <fullName evidence="1">Uncharacterized protein</fullName>
    </submittedName>
</protein>
<evidence type="ECO:0000313" key="2">
    <source>
        <dbReference type="Proteomes" id="UP000724584"/>
    </source>
</evidence>
<proteinExistence type="predicted"/>
<gene>
    <name evidence="1" type="ORF">F5144DRAFT_376851</name>
</gene>